<dbReference type="EMBL" id="PDUU01000002">
    <property type="protein sequence ID" value="PHN98977.1"/>
    <property type="molecule type" value="Genomic_DNA"/>
</dbReference>
<keyword evidence="2" id="KW-0812">Transmembrane</keyword>
<evidence type="ECO:0000313" key="5">
    <source>
        <dbReference type="Proteomes" id="UP000222163"/>
    </source>
</evidence>
<keyword evidence="1" id="KW-0175">Coiled coil</keyword>
<keyword evidence="2" id="KW-0472">Membrane</keyword>
<reference evidence="4" key="2">
    <citation type="submission" date="2017-10" db="EMBL/GenBank/DDBJ databases">
        <authorList>
            <person name="Enke T.N."/>
            <person name="Cordero O.X."/>
        </authorList>
    </citation>
    <scope>NUCLEOTIDE SEQUENCE</scope>
    <source>
        <strain evidence="4">4G03</strain>
    </source>
</reference>
<feature type="transmembrane region" description="Helical" evidence="2">
    <location>
        <begin position="139"/>
        <end position="158"/>
    </location>
</feature>
<dbReference type="RefSeq" id="WP_099214105.1">
    <property type="nucleotide sequence ID" value="NZ_JAUYVU010000004.1"/>
</dbReference>
<evidence type="ECO:0000313" key="3">
    <source>
        <dbReference type="EMBL" id="MDP2541281.1"/>
    </source>
</evidence>
<proteinExistence type="predicted"/>
<dbReference type="EMBL" id="JAUYVU010000004">
    <property type="protein sequence ID" value="MDP2541281.1"/>
    <property type="molecule type" value="Genomic_DNA"/>
</dbReference>
<evidence type="ECO:0000256" key="2">
    <source>
        <dbReference type="SAM" id="Phobius"/>
    </source>
</evidence>
<reference evidence="3 6" key="3">
    <citation type="submission" date="2023-07" db="EMBL/GenBank/DDBJ databases">
        <title>Genome content predicts the carbon catabolic preferences of heterotrophic bacteria.</title>
        <authorList>
            <person name="Gralka M."/>
        </authorList>
    </citation>
    <scope>NUCLEOTIDE SEQUENCE [LARGE SCALE GENOMIC DNA]</scope>
    <source>
        <strain evidence="3 6">4G03</strain>
    </source>
</reference>
<dbReference type="AlphaFoldDB" id="A0A2G1BY90"/>
<keyword evidence="6" id="KW-1185">Reference proteome</keyword>
<gene>
    <name evidence="4" type="ORF">CSC81_02005</name>
    <name evidence="3" type="ORF">Q8W23_07315</name>
</gene>
<evidence type="ECO:0000256" key="1">
    <source>
        <dbReference type="SAM" id="Coils"/>
    </source>
</evidence>
<sequence length="301" mass="35619">MFSYAFAKILKTQFNLGFSSTIDENVNSFNGLTLTWHYYGYSRTYGLVIAGTQIASALLLLFRKTERIGVILFLSFMVNILLINYFYEIDGAKPMSIRLTIMGLFLLFSDWKALTNYFLKSTSKESIIPELIPAKIKVLYWLKFLVIPCMILYGYTHINNLKKEYMVKNELFGVWEITPRNTKTKIDKLYIEFNNRVKVRDTSDNFYYGKIELDDKNKKLKFKVKHYSDRAYNFIQDSLKKLNIKEEDLKETKSNIREYYNSKKNTLPIELSFKYELENDSLNLIGKRKNTYLNITHKYKN</sequence>
<comment type="caution">
    <text evidence="4">The sequence shown here is derived from an EMBL/GenBank/DDBJ whole genome shotgun (WGS) entry which is preliminary data.</text>
</comment>
<dbReference type="Proteomes" id="UP001242342">
    <property type="component" value="Unassembled WGS sequence"/>
</dbReference>
<feature type="transmembrane region" description="Helical" evidence="2">
    <location>
        <begin position="99"/>
        <end position="119"/>
    </location>
</feature>
<feature type="transmembrane region" description="Helical" evidence="2">
    <location>
        <begin position="44"/>
        <end position="62"/>
    </location>
</feature>
<organism evidence="4 5">
    <name type="scientific">Tenacibaculum discolor</name>
    <dbReference type="NCBI Taxonomy" id="361581"/>
    <lineage>
        <taxon>Bacteria</taxon>
        <taxon>Pseudomonadati</taxon>
        <taxon>Bacteroidota</taxon>
        <taxon>Flavobacteriia</taxon>
        <taxon>Flavobacteriales</taxon>
        <taxon>Flavobacteriaceae</taxon>
        <taxon>Tenacibaculum</taxon>
    </lineage>
</organism>
<evidence type="ECO:0000313" key="6">
    <source>
        <dbReference type="Proteomes" id="UP001242342"/>
    </source>
</evidence>
<accession>A0A2G1BY90</accession>
<feature type="coiled-coil region" evidence="1">
    <location>
        <begin position="232"/>
        <end position="262"/>
    </location>
</feature>
<name>A0A2G1BY90_9FLAO</name>
<reference evidence="4 5" key="1">
    <citation type="journal article" date="2016" name="Nat. Commun.">
        <title>Microbial interactions lead to rapid micro-scale successions on model marine particles.</title>
        <authorList>
            <person name="Datta M.S."/>
            <person name="Sliwerska E."/>
            <person name="Gore J."/>
            <person name="Polz M.F."/>
            <person name="Cordero O.X."/>
        </authorList>
    </citation>
    <scope>NUCLEOTIDE SEQUENCE [LARGE SCALE GENOMIC DNA]</scope>
    <source>
        <strain evidence="4 5">4G03</strain>
    </source>
</reference>
<feature type="transmembrane region" description="Helical" evidence="2">
    <location>
        <begin position="68"/>
        <end position="87"/>
    </location>
</feature>
<protein>
    <submittedName>
        <fullName evidence="4">Uncharacterized protein</fullName>
    </submittedName>
</protein>
<keyword evidence="2" id="KW-1133">Transmembrane helix</keyword>
<evidence type="ECO:0000313" key="4">
    <source>
        <dbReference type="EMBL" id="PHN98977.1"/>
    </source>
</evidence>
<dbReference type="Proteomes" id="UP000222163">
    <property type="component" value="Unassembled WGS sequence"/>
</dbReference>